<gene>
    <name evidence="3" type="ORF">HNR40_003750</name>
</gene>
<evidence type="ECO:0000313" key="3">
    <source>
        <dbReference type="EMBL" id="MBB5078275.1"/>
    </source>
</evidence>
<keyword evidence="2" id="KW-0560">Oxidoreductase</keyword>
<dbReference type="RefSeq" id="WP_184962806.1">
    <property type="nucleotide sequence ID" value="NZ_JACHIN010000004.1"/>
</dbReference>
<evidence type="ECO:0000256" key="1">
    <source>
        <dbReference type="ARBA" id="ARBA00006484"/>
    </source>
</evidence>
<dbReference type="AlphaFoldDB" id="A0A7W8A3R6"/>
<protein>
    <submittedName>
        <fullName evidence="3">NAD(P)-dependent dehydrogenase (Short-subunit alcohol dehydrogenase family)</fullName>
    </submittedName>
</protein>
<dbReference type="InterPro" id="IPR036291">
    <property type="entry name" value="NAD(P)-bd_dom_sf"/>
</dbReference>
<dbReference type="CDD" id="cd05233">
    <property type="entry name" value="SDR_c"/>
    <property type="match status" value="1"/>
</dbReference>
<dbReference type="SUPFAM" id="SSF51735">
    <property type="entry name" value="NAD(P)-binding Rossmann-fold domains"/>
    <property type="match status" value="1"/>
</dbReference>
<comment type="similarity">
    <text evidence="1">Belongs to the short-chain dehydrogenases/reductases (SDR) family.</text>
</comment>
<dbReference type="GO" id="GO:0016491">
    <property type="term" value="F:oxidoreductase activity"/>
    <property type="evidence" value="ECO:0007669"/>
    <property type="project" value="UniProtKB-KW"/>
</dbReference>
<name>A0A7W8A3R6_9ACTN</name>
<accession>A0A7W8A3R6</accession>
<reference evidence="3 4" key="1">
    <citation type="submission" date="2020-08" db="EMBL/GenBank/DDBJ databases">
        <title>Genomic Encyclopedia of Type Strains, Phase IV (KMG-IV): sequencing the most valuable type-strain genomes for metagenomic binning, comparative biology and taxonomic classification.</title>
        <authorList>
            <person name="Goeker M."/>
        </authorList>
    </citation>
    <scope>NUCLEOTIDE SEQUENCE [LARGE SCALE GENOMIC DNA]</scope>
    <source>
        <strain evidence="3 4">DSM 45385</strain>
    </source>
</reference>
<dbReference type="NCBIfam" id="NF005559">
    <property type="entry name" value="PRK07231.1"/>
    <property type="match status" value="1"/>
</dbReference>
<dbReference type="PANTHER" id="PTHR24321">
    <property type="entry name" value="DEHYDROGENASES, SHORT CHAIN"/>
    <property type="match status" value="1"/>
</dbReference>
<dbReference type="Pfam" id="PF13561">
    <property type="entry name" value="adh_short_C2"/>
    <property type="match status" value="1"/>
</dbReference>
<dbReference type="Proteomes" id="UP000568380">
    <property type="component" value="Unassembled WGS sequence"/>
</dbReference>
<dbReference type="PRINTS" id="PR00081">
    <property type="entry name" value="GDHRDH"/>
</dbReference>
<organism evidence="3 4">
    <name type="scientific">Nonomuraea endophytica</name>
    <dbReference type="NCBI Taxonomy" id="714136"/>
    <lineage>
        <taxon>Bacteria</taxon>
        <taxon>Bacillati</taxon>
        <taxon>Actinomycetota</taxon>
        <taxon>Actinomycetes</taxon>
        <taxon>Streptosporangiales</taxon>
        <taxon>Streptosporangiaceae</taxon>
        <taxon>Nonomuraea</taxon>
    </lineage>
</organism>
<evidence type="ECO:0000313" key="4">
    <source>
        <dbReference type="Proteomes" id="UP000568380"/>
    </source>
</evidence>
<evidence type="ECO:0000256" key="2">
    <source>
        <dbReference type="ARBA" id="ARBA00023002"/>
    </source>
</evidence>
<dbReference type="Gene3D" id="3.40.50.720">
    <property type="entry name" value="NAD(P)-binding Rossmann-like Domain"/>
    <property type="match status" value="1"/>
</dbReference>
<dbReference type="PRINTS" id="PR00080">
    <property type="entry name" value="SDRFAMILY"/>
</dbReference>
<proteinExistence type="inferred from homology"/>
<dbReference type="PROSITE" id="PS00061">
    <property type="entry name" value="ADH_SHORT"/>
    <property type="match status" value="1"/>
</dbReference>
<dbReference type="InterPro" id="IPR002347">
    <property type="entry name" value="SDR_fam"/>
</dbReference>
<dbReference type="InterPro" id="IPR020904">
    <property type="entry name" value="Sc_DH/Rdtase_CS"/>
</dbReference>
<dbReference type="EMBL" id="JACHIN010000004">
    <property type="protein sequence ID" value="MBB5078275.1"/>
    <property type="molecule type" value="Genomic_DNA"/>
</dbReference>
<dbReference type="PANTHER" id="PTHR24321:SF15">
    <property type="entry name" value="OXIDOREDUCTASE UCPA"/>
    <property type="match status" value="1"/>
</dbReference>
<keyword evidence="4" id="KW-1185">Reference proteome</keyword>
<dbReference type="FunFam" id="3.40.50.720:FF:000084">
    <property type="entry name" value="Short-chain dehydrogenase reductase"/>
    <property type="match status" value="1"/>
</dbReference>
<sequence>MRFSDKVVLVTGGGSGTGRATARAFAREGAAVMVAGRNVGALKETVELIAADGGEAASVAADVTREDDVAAMVAETVRRYGGLHVAHNNAGVLSALGPVADLDADTWRHVLDVNLTGVFLSMKHEIAHMRLHGGGAIVNTSSNIGAHGRRPGFAAYGTSKGAVSVLTRAAAIDHVGDGIRVNAVSPGANEGPMSSLPGESHEERAARFATLIPLGRIGTLDEVSAAVLWLASDEAGFAVGHDLVIDGGVTA</sequence>
<comment type="caution">
    <text evidence="3">The sequence shown here is derived from an EMBL/GenBank/DDBJ whole genome shotgun (WGS) entry which is preliminary data.</text>
</comment>